<evidence type="ECO:0000256" key="4">
    <source>
        <dbReference type="ARBA" id="ARBA00022898"/>
    </source>
</evidence>
<keyword evidence="2 6" id="KW-0032">Aminotransferase</keyword>
<protein>
    <submittedName>
        <fullName evidence="6">Valine-pyruvate aminotransferase</fullName>
        <ecNumber evidence="6">2.6.1.66</ecNumber>
    </submittedName>
</protein>
<evidence type="ECO:0000256" key="3">
    <source>
        <dbReference type="ARBA" id="ARBA00022679"/>
    </source>
</evidence>
<evidence type="ECO:0000313" key="7">
    <source>
        <dbReference type="Proteomes" id="UP000215027"/>
    </source>
</evidence>
<dbReference type="Pfam" id="PF00155">
    <property type="entry name" value="Aminotran_1_2"/>
    <property type="match status" value="1"/>
</dbReference>
<keyword evidence="4" id="KW-0663">Pyridoxal phosphate</keyword>
<dbReference type="OrthoDB" id="9813612at2"/>
<keyword evidence="3 6" id="KW-0808">Transferase</keyword>
<evidence type="ECO:0000256" key="1">
    <source>
        <dbReference type="ARBA" id="ARBA00001933"/>
    </source>
</evidence>
<keyword evidence="7" id="KW-1185">Reference proteome</keyword>
<organism evidence="6 7">
    <name type="scientific">Candidatus Promineifilum breve</name>
    <dbReference type="NCBI Taxonomy" id="1806508"/>
    <lineage>
        <taxon>Bacteria</taxon>
        <taxon>Bacillati</taxon>
        <taxon>Chloroflexota</taxon>
        <taxon>Ardenticatenia</taxon>
        <taxon>Candidatus Promineifilales</taxon>
        <taxon>Candidatus Promineifilaceae</taxon>
        <taxon>Candidatus Promineifilum</taxon>
    </lineage>
</organism>
<dbReference type="GO" id="GO:1901605">
    <property type="term" value="P:alpha-amino acid metabolic process"/>
    <property type="evidence" value="ECO:0007669"/>
    <property type="project" value="TreeGrafter"/>
</dbReference>
<name>A0A160SZT6_9CHLR</name>
<dbReference type="GO" id="GO:0030170">
    <property type="term" value="F:pyridoxal phosphate binding"/>
    <property type="evidence" value="ECO:0007669"/>
    <property type="project" value="InterPro"/>
</dbReference>
<dbReference type="InterPro" id="IPR050859">
    <property type="entry name" value="Class-I_PLP-dep_aminotransf"/>
</dbReference>
<proteinExistence type="predicted"/>
<dbReference type="Gene3D" id="3.40.640.10">
    <property type="entry name" value="Type I PLP-dependent aspartate aminotransferase-like (Major domain)"/>
    <property type="match status" value="1"/>
</dbReference>
<evidence type="ECO:0000259" key="5">
    <source>
        <dbReference type="Pfam" id="PF00155"/>
    </source>
</evidence>
<dbReference type="EC" id="2.6.1.66" evidence="6"/>
<dbReference type="GO" id="GO:0005829">
    <property type="term" value="C:cytosol"/>
    <property type="evidence" value="ECO:0007669"/>
    <property type="project" value="TreeGrafter"/>
</dbReference>
<dbReference type="InterPro" id="IPR004839">
    <property type="entry name" value="Aminotransferase_I/II_large"/>
</dbReference>
<gene>
    <name evidence="6" type="primary">avtA</name>
    <name evidence="6" type="ORF">CFX0092_A0037</name>
</gene>
<dbReference type="GO" id="GO:0009042">
    <property type="term" value="F:valine-pyruvate transaminase activity"/>
    <property type="evidence" value="ECO:0007669"/>
    <property type="project" value="UniProtKB-EC"/>
</dbReference>
<dbReference type="PANTHER" id="PTHR42790">
    <property type="entry name" value="AMINOTRANSFERASE"/>
    <property type="match status" value="1"/>
</dbReference>
<dbReference type="PANTHER" id="PTHR42790:SF4">
    <property type="entry name" value="VALINE--PYRUVATE AMINOTRANSFERASE"/>
    <property type="match status" value="1"/>
</dbReference>
<evidence type="ECO:0000256" key="2">
    <source>
        <dbReference type="ARBA" id="ARBA00022576"/>
    </source>
</evidence>
<dbReference type="NCBIfam" id="NF006964">
    <property type="entry name" value="PRK09440.1-2"/>
    <property type="match status" value="1"/>
</dbReference>
<reference evidence="6" key="1">
    <citation type="submission" date="2016-01" db="EMBL/GenBank/DDBJ databases">
        <authorList>
            <person name="Mcilroy J.S."/>
            <person name="Karst M S."/>
            <person name="Albertsen M."/>
        </authorList>
    </citation>
    <scope>NUCLEOTIDE SEQUENCE</scope>
    <source>
        <strain evidence="6">Cfx-K</strain>
    </source>
</reference>
<accession>A0A160SZT6</accession>
<sequence length="417" mass="45964">MRYSEFGQKFARECGILQLMDDLGNALAAGGDDLIMLGGGNPSRIPEVEVCLRERMTSGLTQGDAFERLVGNYAAPAGDIAFRQAVAQLLSAEFGWPITAANIALTNGSQTAFFYLFNMFAGEYAGGARKKILLPLAPEYIGYADAGIIDDLFIAYRPEIEHLDNRLFKYRVDFDALRVTDEVGAICVSRPTNPTGNVLTDEEIAHLHRLAVEADIPLIIDNAYGLPFPGIVYSEARPVWDEHVVLCLSLSKLGLPGARTGIVVANERIAAAMAGANAILSLAPGNFGAFMALELMRSGDVLRLSREVIRPHYRRKVEAALDAIHTEMAGLNYYVHKPEGAFFLWLWFEGLPITSAELYERLKRRGVLVVPGHYFFPGLPGEWRHRNECLRMSYAGDEAVVRRGIQIIADEVRACRG</sequence>
<feature type="domain" description="Aminotransferase class I/classII large" evidence="5">
    <location>
        <begin position="71"/>
        <end position="407"/>
    </location>
</feature>
<dbReference type="RefSeq" id="WP_095041593.1">
    <property type="nucleotide sequence ID" value="NZ_LN890655.1"/>
</dbReference>
<dbReference type="SUPFAM" id="SSF53383">
    <property type="entry name" value="PLP-dependent transferases"/>
    <property type="match status" value="1"/>
</dbReference>
<dbReference type="CDD" id="cd00609">
    <property type="entry name" value="AAT_like"/>
    <property type="match status" value="1"/>
</dbReference>
<dbReference type="AlphaFoldDB" id="A0A160SZT6"/>
<dbReference type="InterPro" id="IPR015421">
    <property type="entry name" value="PyrdxlP-dep_Trfase_major"/>
</dbReference>
<dbReference type="KEGG" id="pbf:CFX0092_A0037"/>
<comment type="cofactor">
    <cofactor evidence="1">
        <name>pyridoxal 5'-phosphate</name>
        <dbReference type="ChEBI" id="CHEBI:597326"/>
    </cofactor>
</comment>
<dbReference type="InterPro" id="IPR015424">
    <property type="entry name" value="PyrdxlP-dep_Trfase"/>
</dbReference>
<dbReference type="NCBIfam" id="NF006967">
    <property type="entry name" value="PRK09440.1-5"/>
    <property type="match status" value="1"/>
</dbReference>
<dbReference type="Proteomes" id="UP000215027">
    <property type="component" value="Chromosome I"/>
</dbReference>
<evidence type="ECO:0000313" key="6">
    <source>
        <dbReference type="EMBL" id="CUS01918.1"/>
    </source>
</evidence>
<dbReference type="EMBL" id="LN890655">
    <property type="protein sequence ID" value="CUS01918.1"/>
    <property type="molecule type" value="Genomic_DNA"/>
</dbReference>